<dbReference type="PANTHER" id="PTHR31490">
    <property type="entry name" value="GLYCOSYL HYDROLASE"/>
    <property type="match status" value="1"/>
</dbReference>
<dbReference type="Gene3D" id="3.20.20.80">
    <property type="entry name" value="Glycosidases"/>
    <property type="match status" value="1"/>
</dbReference>
<keyword evidence="7" id="KW-0119">Carbohydrate metabolism</keyword>
<proteinExistence type="inferred from homology"/>
<evidence type="ECO:0000256" key="3">
    <source>
        <dbReference type="ARBA" id="ARBA00012590"/>
    </source>
</evidence>
<dbReference type="InterPro" id="IPR017853">
    <property type="entry name" value="GH"/>
</dbReference>
<dbReference type="OrthoDB" id="9809277at2"/>
<protein>
    <recommendedName>
        <fullName evidence="3">endo-1,4-beta-xylanase</fullName>
        <ecNumber evidence="3">3.2.1.8</ecNumber>
    </recommendedName>
</protein>
<name>A0A5B9PBP9_9BACT</name>
<feature type="chain" id="PRO_5022948990" description="endo-1,4-beta-xylanase" evidence="10">
    <location>
        <begin position="24"/>
        <end position="622"/>
    </location>
</feature>
<dbReference type="EMBL" id="CP042912">
    <property type="protein sequence ID" value="QEG22899.1"/>
    <property type="molecule type" value="Genomic_DNA"/>
</dbReference>
<dbReference type="Pfam" id="PF00331">
    <property type="entry name" value="Glyco_hydro_10"/>
    <property type="match status" value="1"/>
</dbReference>
<accession>A0A5B9PBP9</accession>
<dbReference type="AlphaFoldDB" id="A0A5B9PBP9"/>
<keyword evidence="8 12" id="KW-0326">Glycosidase</keyword>
<keyword evidence="4 12" id="KW-0858">Xylan degradation</keyword>
<evidence type="ECO:0000256" key="9">
    <source>
        <dbReference type="ARBA" id="ARBA00023326"/>
    </source>
</evidence>
<dbReference type="RefSeq" id="WP_084416874.1">
    <property type="nucleotide sequence ID" value="NZ_CP042912.1"/>
</dbReference>
<dbReference type="KEGG" id="mff:MFFC18_27870"/>
<evidence type="ECO:0000256" key="10">
    <source>
        <dbReference type="SAM" id="SignalP"/>
    </source>
</evidence>
<evidence type="ECO:0000256" key="8">
    <source>
        <dbReference type="ARBA" id="ARBA00023295"/>
    </source>
</evidence>
<dbReference type="InterPro" id="IPR044846">
    <property type="entry name" value="GH10"/>
</dbReference>
<dbReference type="Proteomes" id="UP000322214">
    <property type="component" value="Chromosome"/>
</dbReference>
<evidence type="ECO:0000256" key="4">
    <source>
        <dbReference type="ARBA" id="ARBA00022651"/>
    </source>
</evidence>
<comment type="catalytic activity">
    <reaction evidence="1">
        <text>Endohydrolysis of (1-&gt;4)-beta-D-xylosidic linkages in xylans.</text>
        <dbReference type="EC" id="3.2.1.8"/>
    </reaction>
</comment>
<evidence type="ECO:0000259" key="11">
    <source>
        <dbReference type="PROSITE" id="PS51760"/>
    </source>
</evidence>
<evidence type="ECO:0000313" key="13">
    <source>
        <dbReference type="Proteomes" id="UP000322214"/>
    </source>
</evidence>
<evidence type="ECO:0000256" key="6">
    <source>
        <dbReference type="ARBA" id="ARBA00022801"/>
    </source>
</evidence>
<reference evidence="12 13" key="1">
    <citation type="submission" date="2019-08" db="EMBL/GenBank/DDBJ databases">
        <title>Deep-cultivation of Planctomycetes and their phenomic and genomic characterization uncovers novel biology.</title>
        <authorList>
            <person name="Wiegand S."/>
            <person name="Jogler M."/>
            <person name="Boedeker C."/>
            <person name="Pinto D."/>
            <person name="Vollmers J."/>
            <person name="Rivas-Marin E."/>
            <person name="Kohn T."/>
            <person name="Peeters S.H."/>
            <person name="Heuer A."/>
            <person name="Rast P."/>
            <person name="Oberbeckmann S."/>
            <person name="Bunk B."/>
            <person name="Jeske O."/>
            <person name="Meyerdierks A."/>
            <person name="Storesund J.E."/>
            <person name="Kallscheuer N."/>
            <person name="Luecker S."/>
            <person name="Lage O.M."/>
            <person name="Pohl T."/>
            <person name="Merkel B.J."/>
            <person name="Hornburger P."/>
            <person name="Mueller R.-W."/>
            <person name="Bruemmer F."/>
            <person name="Labrenz M."/>
            <person name="Spormann A.M."/>
            <person name="Op den Camp H."/>
            <person name="Overmann J."/>
            <person name="Amann R."/>
            <person name="Jetten M.S.M."/>
            <person name="Mascher T."/>
            <person name="Medema M.H."/>
            <person name="Devos D.P."/>
            <person name="Kaster A.-K."/>
            <person name="Ovreas L."/>
            <person name="Rohde M."/>
            <person name="Galperin M.Y."/>
            <person name="Jogler C."/>
        </authorList>
    </citation>
    <scope>NUCLEOTIDE SEQUENCE [LARGE SCALE GENOMIC DNA]</scope>
    <source>
        <strain evidence="12 13">FC18</strain>
    </source>
</reference>
<evidence type="ECO:0000256" key="2">
    <source>
        <dbReference type="ARBA" id="ARBA00007495"/>
    </source>
</evidence>
<dbReference type="SMART" id="SM00633">
    <property type="entry name" value="Glyco_10"/>
    <property type="match status" value="1"/>
</dbReference>
<gene>
    <name evidence="12" type="ORF">MFFC18_27870</name>
</gene>
<dbReference type="STRING" id="980251.GCA_001642875_05137"/>
<dbReference type="PANTHER" id="PTHR31490:SF88">
    <property type="entry name" value="BETA-XYLANASE"/>
    <property type="match status" value="1"/>
</dbReference>
<keyword evidence="5 10" id="KW-0732">Signal</keyword>
<keyword evidence="13" id="KW-1185">Reference proteome</keyword>
<dbReference type="InterPro" id="IPR001000">
    <property type="entry name" value="GH10_dom"/>
</dbReference>
<evidence type="ECO:0000313" key="12">
    <source>
        <dbReference type="EMBL" id="QEG22899.1"/>
    </source>
</evidence>
<dbReference type="EC" id="3.2.1.8" evidence="3"/>
<keyword evidence="9" id="KW-0624">Polysaccharide degradation</keyword>
<feature type="domain" description="GH10" evidence="11">
    <location>
        <begin position="272"/>
        <end position="565"/>
    </location>
</feature>
<dbReference type="GO" id="GO:0045493">
    <property type="term" value="P:xylan catabolic process"/>
    <property type="evidence" value="ECO:0007669"/>
    <property type="project" value="UniProtKB-KW"/>
</dbReference>
<dbReference type="PROSITE" id="PS51760">
    <property type="entry name" value="GH10_2"/>
    <property type="match status" value="1"/>
</dbReference>
<sequence length="622" mass="70270" precursor="true">MLKHLLTLALVCIGSFLPGSANAEDPIVPPAGGQSLLSFNKDADIKFSQSNVSATAQWATVEDMPFDSSYLVKSDTRYSDPTNMTVTVPFTDSIKKGDVVLLSFWMRRPGAGGQPNNVYFNVQSGDDKPVYQYKLGAYRAWKQHVRSFTATADCDSNDGNMKILLGEAGRNAEIAELQLINYGADYDIESLPRSTVNYKGREPDAQWRKDALARIEKIRKGKLTVEVVDAAGNAVPNANVKIQMQRHAFGFGNVVNAYLLGADESQFPYTKNRSGRKIVSTWKEAQRYRQTVKENFNWVTFESELRPHVWKKQMGSSRDGKNLRKVFAEGAVPFLQANNIGIRGHYLSWGAMDFNALEKQFVGDPEAHRKWLWDHMGDVIPKTSDYVTEWDTINHIIAWGKHTYEAEYGSMQIYADIMKEARRLAPNAGHAINEGKVLPNGYKREPYKRVIRFLNEQGQAPDTVGFMGHFELMTLTPPEELLEVYDDFAAIAPRLQLSEFDVEAGDDEELQADFYRDVMIASFSHPNFVSIVQWGFWENAHWKPAAALWRKDWTLKPAGKVYVDLVKNQWWTNESVTTNDSGQCEVRGFLGDYEVHVEHNGAKISKAAKLTRDGAIVRIQLN</sequence>
<evidence type="ECO:0000256" key="7">
    <source>
        <dbReference type="ARBA" id="ARBA00023277"/>
    </source>
</evidence>
<evidence type="ECO:0000256" key="1">
    <source>
        <dbReference type="ARBA" id="ARBA00000681"/>
    </source>
</evidence>
<dbReference type="GO" id="GO:0031176">
    <property type="term" value="F:endo-1,4-beta-xylanase activity"/>
    <property type="evidence" value="ECO:0007669"/>
    <property type="project" value="UniProtKB-EC"/>
</dbReference>
<dbReference type="SUPFAM" id="SSF51445">
    <property type="entry name" value="(Trans)glycosidases"/>
    <property type="match status" value="1"/>
</dbReference>
<evidence type="ECO:0000256" key="5">
    <source>
        <dbReference type="ARBA" id="ARBA00022729"/>
    </source>
</evidence>
<feature type="signal peptide" evidence="10">
    <location>
        <begin position="1"/>
        <end position="23"/>
    </location>
</feature>
<keyword evidence="6 12" id="KW-0378">Hydrolase</keyword>
<organism evidence="12 13">
    <name type="scientific">Mariniblastus fucicola</name>
    <dbReference type="NCBI Taxonomy" id="980251"/>
    <lineage>
        <taxon>Bacteria</taxon>
        <taxon>Pseudomonadati</taxon>
        <taxon>Planctomycetota</taxon>
        <taxon>Planctomycetia</taxon>
        <taxon>Pirellulales</taxon>
        <taxon>Pirellulaceae</taxon>
        <taxon>Mariniblastus</taxon>
    </lineage>
</organism>
<comment type="similarity">
    <text evidence="2">Belongs to the glycosyl hydrolase 10 (cellulase F) family.</text>
</comment>